<dbReference type="Proteomes" id="UP000320239">
    <property type="component" value="Unassembled WGS sequence"/>
</dbReference>
<keyword evidence="2 5" id="KW-0645">Protease</keyword>
<dbReference type="CDD" id="cd00518">
    <property type="entry name" value="H2MP"/>
    <property type="match status" value="1"/>
</dbReference>
<evidence type="ECO:0000313" key="6">
    <source>
        <dbReference type="Proteomes" id="UP000320239"/>
    </source>
</evidence>
<evidence type="ECO:0000256" key="2">
    <source>
        <dbReference type="ARBA" id="ARBA00022670"/>
    </source>
</evidence>
<dbReference type="AlphaFoldDB" id="A0A561VLS1"/>
<dbReference type="GO" id="GO:0004190">
    <property type="term" value="F:aspartic-type endopeptidase activity"/>
    <property type="evidence" value="ECO:0007669"/>
    <property type="project" value="UniProtKB-KW"/>
</dbReference>
<gene>
    <name evidence="5" type="ORF">FHX34_105428</name>
</gene>
<comment type="similarity">
    <text evidence="1">Belongs to the peptidase A31 family.</text>
</comment>
<dbReference type="PANTHER" id="PTHR30302">
    <property type="entry name" value="HYDROGENASE 1 MATURATION PROTEASE"/>
    <property type="match status" value="1"/>
</dbReference>
<proteinExistence type="inferred from homology"/>
<dbReference type="InterPro" id="IPR023430">
    <property type="entry name" value="Pept_HybD-like_dom_sf"/>
</dbReference>
<evidence type="ECO:0000313" key="5">
    <source>
        <dbReference type="EMBL" id="TWG12561.1"/>
    </source>
</evidence>
<dbReference type="InterPro" id="IPR000671">
    <property type="entry name" value="Peptidase_A31"/>
</dbReference>
<dbReference type="EMBL" id="VIWY01000005">
    <property type="protein sequence ID" value="TWG12561.1"/>
    <property type="molecule type" value="Genomic_DNA"/>
</dbReference>
<keyword evidence="4" id="KW-0378">Hydrolase</keyword>
<sequence length="167" mass="17386">MSVHPPGRRIVIGLGNEYRRDDGFGPLVVAALAERRGREPRLAAAELWVSDGDPARLLDLWAGADLVVLVDAVRGGDQPGRVYELVVDDVDRPAGGTASSHGISLGSTVALARALGRLPRRLVVLAVSGREFGFGVDLSPQVAALVEPVARRAGELVAGTGGDPRAA</sequence>
<evidence type="ECO:0000256" key="3">
    <source>
        <dbReference type="ARBA" id="ARBA00022750"/>
    </source>
</evidence>
<dbReference type="Gene3D" id="3.40.50.1450">
    <property type="entry name" value="HybD-like"/>
    <property type="match status" value="1"/>
</dbReference>
<reference evidence="5 6" key="1">
    <citation type="submission" date="2019-06" db="EMBL/GenBank/DDBJ databases">
        <title>Sequencing the genomes of 1000 actinobacteria strains.</title>
        <authorList>
            <person name="Klenk H.-P."/>
        </authorList>
    </citation>
    <scope>NUCLEOTIDE SEQUENCE [LARGE SCALE GENOMIC DNA]</scope>
    <source>
        <strain evidence="5 6">DSM 43866</strain>
    </source>
</reference>
<keyword evidence="6" id="KW-1185">Reference proteome</keyword>
<dbReference type="SUPFAM" id="SSF53163">
    <property type="entry name" value="HybD-like"/>
    <property type="match status" value="1"/>
</dbReference>
<keyword evidence="3" id="KW-0064">Aspartyl protease</keyword>
<dbReference type="OrthoDB" id="164170at2"/>
<name>A0A561VLS1_ACTTI</name>
<comment type="caution">
    <text evidence="5">The sequence shown here is derived from an EMBL/GenBank/DDBJ whole genome shotgun (WGS) entry which is preliminary data.</text>
</comment>
<evidence type="ECO:0000256" key="1">
    <source>
        <dbReference type="ARBA" id="ARBA00006814"/>
    </source>
</evidence>
<evidence type="ECO:0000256" key="4">
    <source>
        <dbReference type="ARBA" id="ARBA00022801"/>
    </source>
</evidence>
<protein>
    <submittedName>
        <fullName evidence="5">Hydrogenase maturation protease</fullName>
    </submittedName>
</protein>
<dbReference type="Pfam" id="PF01750">
    <property type="entry name" value="HycI"/>
    <property type="match status" value="1"/>
</dbReference>
<dbReference type="PANTHER" id="PTHR30302:SF1">
    <property type="entry name" value="HYDROGENASE 2 MATURATION PROTEASE"/>
    <property type="match status" value="1"/>
</dbReference>
<organism evidence="5 6">
    <name type="scientific">Actinoplanes teichomyceticus</name>
    <dbReference type="NCBI Taxonomy" id="1867"/>
    <lineage>
        <taxon>Bacteria</taxon>
        <taxon>Bacillati</taxon>
        <taxon>Actinomycetota</taxon>
        <taxon>Actinomycetes</taxon>
        <taxon>Micromonosporales</taxon>
        <taxon>Micromonosporaceae</taxon>
        <taxon>Actinoplanes</taxon>
    </lineage>
</organism>
<dbReference type="NCBIfam" id="TIGR00072">
    <property type="entry name" value="hydrog_prot"/>
    <property type="match status" value="1"/>
</dbReference>
<dbReference type="GO" id="GO:0016485">
    <property type="term" value="P:protein processing"/>
    <property type="evidence" value="ECO:0007669"/>
    <property type="project" value="TreeGrafter"/>
</dbReference>
<dbReference type="RefSeq" id="WP_122978867.1">
    <property type="nucleotide sequence ID" value="NZ_BOMX01000095.1"/>
</dbReference>
<dbReference type="GO" id="GO:0008047">
    <property type="term" value="F:enzyme activator activity"/>
    <property type="evidence" value="ECO:0007669"/>
    <property type="project" value="InterPro"/>
</dbReference>
<accession>A0A561VLS1</accession>
<dbReference type="PRINTS" id="PR00446">
    <property type="entry name" value="HYDRGNUPTAKE"/>
</dbReference>